<gene>
    <name evidence="2" type="ORF">H2200_013429</name>
</gene>
<keyword evidence="3" id="KW-1185">Reference proteome</keyword>
<feature type="domain" description="Heterokaryon incompatibility" evidence="1">
    <location>
        <begin position="221"/>
        <end position="367"/>
    </location>
</feature>
<reference evidence="2" key="1">
    <citation type="submission" date="2022-10" db="EMBL/GenBank/DDBJ databases">
        <title>Culturing micro-colonial fungi from biological soil crusts in the Mojave desert and describing Neophaeococcomyces mojavensis, and introducing the new genera and species Taxawa tesnikishii.</title>
        <authorList>
            <person name="Kurbessoian T."/>
            <person name="Stajich J.E."/>
        </authorList>
    </citation>
    <scope>NUCLEOTIDE SEQUENCE</scope>
    <source>
        <strain evidence="2">TK_41</strain>
    </source>
</reference>
<dbReference type="PANTHER" id="PTHR33112">
    <property type="entry name" value="DOMAIN PROTEIN, PUTATIVE-RELATED"/>
    <property type="match status" value="1"/>
</dbReference>
<organism evidence="2 3">
    <name type="scientific">Cladophialophora chaetospira</name>
    <dbReference type="NCBI Taxonomy" id="386627"/>
    <lineage>
        <taxon>Eukaryota</taxon>
        <taxon>Fungi</taxon>
        <taxon>Dikarya</taxon>
        <taxon>Ascomycota</taxon>
        <taxon>Pezizomycotina</taxon>
        <taxon>Eurotiomycetes</taxon>
        <taxon>Chaetothyriomycetidae</taxon>
        <taxon>Chaetothyriales</taxon>
        <taxon>Herpotrichiellaceae</taxon>
        <taxon>Cladophialophora</taxon>
    </lineage>
</organism>
<dbReference type="PANTHER" id="PTHR33112:SF10">
    <property type="entry name" value="TOL"/>
    <property type="match status" value="1"/>
</dbReference>
<dbReference type="EMBL" id="JAPDRK010000029">
    <property type="protein sequence ID" value="KAJ9602069.1"/>
    <property type="molecule type" value="Genomic_DNA"/>
</dbReference>
<evidence type="ECO:0000313" key="2">
    <source>
        <dbReference type="EMBL" id="KAJ9602069.1"/>
    </source>
</evidence>
<evidence type="ECO:0000313" key="3">
    <source>
        <dbReference type="Proteomes" id="UP001172673"/>
    </source>
</evidence>
<name>A0AA38TZ45_9EURO</name>
<evidence type="ECO:0000259" key="1">
    <source>
        <dbReference type="Pfam" id="PF06985"/>
    </source>
</evidence>
<protein>
    <recommendedName>
        <fullName evidence="1">Heterokaryon incompatibility domain-containing protein</fullName>
    </recommendedName>
</protein>
<accession>A0AA38TZ45</accession>
<dbReference type="AlphaFoldDB" id="A0AA38TZ45"/>
<dbReference type="Proteomes" id="UP001172673">
    <property type="component" value="Unassembled WGS sequence"/>
</dbReference>
<dbReference type="InterPro" id="IPR010730">
    <property type="entry name" value="HET"/>
</dbReference>
<proteinExistence type="predicted"/>
<comment type="caution">
    <text evidence="2">The sequence shown here is derived from an EMBL/GenBank/DDBJ whole genome shotgun (WGS) entry which is preliminary data.</text>
</comment>
<dbReference type="Pfam" id="PF06985">
    <property type="entry name" value="HET"/>
    <property type="match status" value="1"/>
</dbReference>
<sequence>MLCEDCQQLVQDADHAWTSWSHDGVDVDSTVLKREVSTQEFQLSLHRKCYFCTRLLVVLGDDKWHRILYELPKTNVIVFDKSAEWDHIGQLILVRLGCRLTPILQTDAEEQPVVVGKGSSFGYLQLSLLSGITYSFDSQDDVATTAVGAGTATSTGDPRVLNLVASWLEICKQSKAHVKCSGRSDQPAYCPKRLIDVFPDDTNGDNWRLTEFGPGAVSPPYLTLSHRWGPGIIKLNHATHSDMVRGIPVSSLPGTYQDAIKVARHLKVRYLWIDSICIFQDERLDIQKEASRMADVFGNAICNISALLGRSDGLFSSRHPQTTSSDNITLRRGDCGFDRDYVINDLDLWRAELVHTPLSKRSWVLQEEVLAKRTVYFGARQVLWDCSQSRACETYPLLPGSMSPSMQEKVSLENPESFSAKSRLLKDNELEPINSAIWVARMFPNGAKESIWSYQEDLLEMWPRFIAHYSMRQLTFPTDKLLAIAGVARLLSGAMQDRFVAGLWESNLLEGLLWYIRANTTIERPLDYRAPSWSWASCEGYVLHAEPFSRSWTVARALRAICQTATGDEFGMVTSAELTLQAYCLRLQMSEDGCWTGLDCNHSFPRTTVRLDTSEDIAGLREFYAAIIRTTAYRLTDNMEPLDLPNDSSWSATKGKILLAAQGILLTPSSTTATIPSESLSFLVENAHERLQKTQYRRIGYFALEDRKSGSLTPKWVTPGLNIFHPPPAVHNREERGLQPFSFEEQQEFMTILHVV</sequence>